<keyword evidence="4" id="KW-1185">Reference proteome</keyword>
<evidence type="ECO:0000256" key="2">
    <source>
        <dbReference type="ARBA" id="ARBA00022980"/>
    </source>
</evidence>
<protein>
    <submittedName>
        <fullName evidence="5">Ribosomal protein S19</fullName>
    </submittedName>
</protein>
<organism evidence="4 5">
    <name type="scientific">Parascaris univalens</name>
    <name type="common">Nematode worm</name>
    <dbReference type="NCBI Taxonomy" id="6257"/>
    <lineage>
        <taxon>Eukaryota</taxon>
        <taxon>Metazoa</taxon>
        <taxon>Ecdysozoa</taxon>
        <taxon>Nematoda</taxon>
        <taxon>Chromadorea</taxon>
        <taxon>Rhabditida</taxon>
        <taxon>Spirurina</taxon>
        <taxon>Ascaridomorpha</taxon>
        <taxon>Ascaridoidea</taxon>
        <taxon>Ascarididae</taxon>
        <taxon>Parascaris</taxon>
    </lineage>
</organism>
<sequence>GVGALRRVYGGSKRRGVIPNHFAKASGSVIRKALQTLEAVKWVLKHPDGNGRMLTGQGRKDLDRIAAQIRQDDRLTA</sequence>
<dbReference type="Proteomes" id="UP000887569">
    <property type="component" value="Unplaced"/>
</dbReference>
<dbReference type="GO" id="GO:0022627">
    <property type="term" value="C:cytosolic small ribosomal subunit"/>
    <property type="evidence" value="ECO:0007669"/>
    <property type="project" value="TreeGrafter"/>
</dbReference>
<reference evidence="5" key="1">
    <citation type="submission" date="2022-11" db="UniProtKB">
        <authorList>
            <consortium name="WormBaseParasite"/>
        </authorList>
    </citation>
    <scope>IDENTIFICATION</scope>
</reference>
<dbReference type="PROSITE" id="PS00628">
    <property type="entry name" value="RIBOSOMAL_S19E"/>
    <property type="match status" value="1"/>
</dbReference>
<dbReference type="Gene3D" id="1.10.10.10">
    <property type="entry name" value="Winged helix-like DNA-binding domain superfamily/Winged helix DNA-binding domain"/>
    <property type="match status" value="1"/>
</dbReference>
<keyword evidence="3" id="KW-0687">Ribonucleoprotein</keyword>
<evidence type="ECO:0000256" key="1">
    <source>
        <dbReference type="ARBA" id="ARBA00010014"/>
    </source>
</evidence>
<dbReference type="GO" id="GO:0006412">
    <property type="term" value="P:translation"/>
    <property type="evidence" value="ECO:0007669"/>
    <property type="project" value="InterPro"/>
</dbReference>
<evidence type="ECO:0000313" key="5">
    <source>
        <dbReference type="WBParaSite" id="PgE088_g003_t01"/>
    </source>
</evidence>
<dbReference type="AlphaFoldDB" id="A0A914ZZY8"/>
<comment type="similarity">
    <text evidence="1">Belongs to the eukaryotic ribosomal protein eS19 family.</text>
</comment>
<name>A0A914ZZY8_PARUN</name>
<dbReference type="InterPro" id="IPR001266">
    <property type="entry name" value="Ribosomal_eS19"/>
</dbReference>
<dbReference type="SUPFAM" id="SSF46785">
    <property type="entry name" value="Winged helix' DNA-binding domain"/>
    <property type="match status" value="1"/>
</dbReference>
<dbReference type="SMART" id="SM01413">
    <property type="entry name" value="Ribosomal_S19e"/>
    <property type="match status" value="1"/>
</dbReference>
<dbReference type="InterPro" id="IPR036388">
    <property type="entry name" value="WH-like_DNA-bd_sf"/>
</dbReference>
<dbReference type="InterPro" id="IPR036390">
    <property type="entry name" value="WH_DNA-bd_sf"/>
</dbReference>
<dbReference type="GO" id="GO:0000028">
    <property type="term" value="P:ribosomal small subunit assembly"/>
    <property type="evidence" value="ECO:0007669"/>
    <property type="project" value="TreeGrafter"/>
</dbReference>
<dbReference type="GO" id="GO:0003735">
    <property type="term" value="F:structural constituent of ribosome"/>
    <property type="evidence" value="ECO:0007669"/>
    <property type="project" value="InterPro"/>
</dbReference>
<proteinExistence type="inferred from homology"/>
<evidence type="ECO:0000313" key="4">
    <source>
        <dbReference type="Proteomes" id="UP000887569"/>
    </source>
</evidence>
<dbReference type="InterPro" id="IPR018277">
    <property type="entry name" value="Ribosomal_eS19_CS"/>
</dbReference>
<dbReference type="PANTHER" id="PTHR11710">
    <property type="entry name" value="40S RIBOSOMAL PROTEIN S19"/>
    <property type="match status" value="1"/>
</dbReference>
<dbReference type="WBParaSite" id="PgE088_g003_t01">
    <property type="protein sequence ID" value="PgE088_g003_t01"/>
    <property type="gene ID" value="PgE088_g003"/>
</dbReference>
<accession>A0A914ZZY8</accession>
<dbReference type="GO" id="GO:0003723">
    <property type="term" value="F:RNA binding"/>
    <property type="evidence" value="ECO:0007669"/>
    <property type="project" value="TreeGrafter"/>
</dbReference>
<dbReference type="PANTHER" id="PTHR11710:SF0">
    <property type="entry name" value="40S RIBOSOMAL PROTEIN S19"/>
    <property type="match status" value="1"/>
</dbReference>
<dbReference type="Pfam" id="PF01090">
    <property type="entry name" value="Ribosomal_S19e"/>
    <property type="match status" value="1"/>
</dbReference>
<keyword evidence="2" id="KW-0689">Ribosomal protein</keyword>
<evidence type="ECO:0000256" key="3">
    <source>
        <dbReference type="ARBA" id="ARBA00023274"/>
    </source>
</evidence>